<evidence type="ECO:0000256" key="5">
    <source>
        <dbReference type="ARBA" id="ARBA00022989"/>
    </source>
</evidence>
<keyword evidence="2" id="KW-1003">Cell membrane</keyword>
<evidence type="ECO:0000313" key="9">
    <source>
        <dbReference type="Proteomes" id="UP001596460"/>
    </source>
</evidence>
<feature type="transmembrane region" description="Helical" evidence="7">
    <location>
        <begin position="40"/>
        <end position="59"/>
    </location>
</feature>
<dbReference type="GO" id="GO:0016757">
    <property type="term" value="F:glycosyltransferase activity"/>
    <property type="evidence" value="ECO:0007669"/>
    <property type="project" value="UniProtKB-KW"/>
</dbReference>
<feature type="transmembrane region" description="Helical" evidence="7">
    <location>
        <begin position="240"/>
        <end position="258"/>
    </location>
</feature>
<dbReference type="RefSeq" id="WP_390247079.1">
    <property type="nucleotide sequence ID" value="NZ_JBHTAB010000012.1"/>
</dbReference>
<gene>
    <name evidence="8" type="ORF">ACFQI8_17520</name>
</gene>
<name>A0ABD5XIM4_9EURY</name>
<keyword evidence="3 8" id="KW-0808">Transferase</keyword>
<feature type="transmembrane region" description="Helical" evidence="7">
    <location>
        <begin position="65"/>
        <end position="87"/>
    </location>
</feature>
<reference evidence="8 9" key="1">
    <citation type="journal article" date="2019" name="Int. J. Syst. Evol. Microbiol.">
        <title>The Global Catalogue of Microorganisms (GCM) 10K type strain sequencing project: providing services to taxonomists for standard genome sequencing and annotation.</title>
        <authorList>
            <consortium name="The Broad Institute Genomics Platform"/>
            <consortium name="The Broad Institute Genome Sequencing Center for Infectious Disease"/>
            <person name="Wu L."/>
            <person name="Ma J."/>
        </authorList>
    </citation>
    <scope>NUCLEOTIDE SEQUENCE [LARGE SCALE GENOMIC DNA]</scope>
    <source>
        <strain evidence="8 9">DSM 26526</strain>
    </source>
</reference>
<feature type="transmembrane region" description="Helical" evidence="7">
    <location>
        <begin position="270"/>
        <end position="303"/>
    </location>
</feature>
<protein>
    <submittedName>
        <fullName evidence="8">Glycosyltransferase family 87 protein</fullName>
        <ecNumber evidence="8">2.4.-.-</ecNumber>
    </submittedName>
</protein>
<feature type="transmembrane region" description="Helical" evidence="7">
    <location>
        <begin position="147"/>
        <end position="166"/>
    </location>
</feature>
<feature type="transmembrane region" description="Helical" evidence="7">
    <location>
        <begin position="355"/>
        <end position="375"/>
    </location>
</feature>
<evidence type="ECO:0000313" key="8">
    <source>
        <dbReference type="EMBL" id="MFC7131171.1"/>
    </source>
</evidence>
<dbReference type="EMBL" id="JBHTAB010000012">
    <property type="protein sequence ID" value="MFC7131171.1"/>
    <property type="molecule type" value="Genomic_DNA"/>
</dbReference>
<dbReference type="InterPro" id="IPR018584">
    <property type="entry name" value="GT87"/>
</dbReference>
<keyword evidence="5 7" id="KW-1133">Transmembrane helix</keyword>
<evidence type="ECO:0000256" key="4">
    <source>
        <dbReference type="ARBA" id="ARBA00022692"/>
    </source>
</evidence>
<evidence type="ECO:0000256" key="3">
    <source>
        <dbReference type="ARBA" id="ARBA00022679"/>
    </source>
</evidence>
<keyword evidence="8" id="KW-0328">Glycosyltransferase</keyword>
<keyword evidence="6 7" id="KW-0472">Membrane</keyword>
<organism evidence="8 9">
    <name type="scientific">Haloferax chudinovii</name>
    <dbReference type="NCBI Taxonomy" id="1109010"/>
    <lineage>
        <taxon>Archaea</taxon>
        <taxon>Methanobacteriati</taxon>
        <taxon>Methanobacteriota</taxon>
        <taxon>Stenosarchaea group</taxon>
        <taxon>Halobacteria</taxon>
        <taxon>Halobacteriales</taxon>
        <taxon>Haloferacaceae</taxon>
        <taxon>Haloferax</taxon>
    </lineage>
</organism>
<dbReference type="Pfam" id="PF09594">
    <property type="entry name" value="GT87"/>
    <property type="match status" value="1"/>
</dbReference>
<keyword evidence="9" id="KW-1185">Reference proteome</keyword>
<keyword evidence="4 7" id="KW-0812">Transmembrane</keyword>
<dbReference type="Proteomes" id="UP001596460">
    <property type="component" value="Unassembled WGS sequence"/>
</dbReference>
<dbReference type="EC" id="2.4.-.-" evidence="8"/>
<evidence type="ECO:0000256" key="2">
    <source>
        <dbReference type="ARBA" id="ARBA00022475"/>
    </source>
</evidence>
<dbReference type="GO" id="GO:0005886">
    <property type="term" value="C:plasma membrane"/>
    <property type="evidence" value="ECO:0007669"/>
    <property type="project" value="UniProtKB-SubCell"/>
</dbReference>
<proteinExistence type="predicted"/>
<evidence type="ECO:0000256" key="1">
    <source>
        <dbReference type="ARBA" id="ARBA00004651"/>
    </source>
</evidence>
<sequence>MIFISGFRIGTDFRVYYYAAKAAVSGENFYTVSPPAHPGYYFLYPPIVILFFLPYGLFSSWVLPFLIHTGISIAASIALSWAIVVYLRNQGIKMTQRDFALVTAFVLLSAHSVPNLLHGQINTLLAVCIGTALLAHERDLEGWSGRILSLAALVKVWPAAIGLWYVCDRSWTAIVNAVTVGVGGLIGGYLLFGQESTVEFFSILTNRYQTDVFAGGLAPEAVYLTIRRPLSHLLPTDNSLVLSVTAFLVLAPFVALTYQRIQTPIERMIAIFVTVAAVLLFFTSFLIYFPVLFAPLLVLLYSLEESQGRTVFLAGAFIANFPFSFRHINGILSQSPLPDQLTQVLLEGTGFVLTYGTPTLYGILVMILGCVLYLYQEESTSPVMSNIRLGR</sequence>
<accession>A0ABD5XIM4</accession>
<comment type="subcellular location">
    <subcellularLocation>
        <location evidence="1">Cell membrane</location>
        <topology evidence="1">Multi-pass membrane protein</topology>
    </subcellularLocation>
</comment>
<evidence type="ECO:0000256" key="6">
    <source>
        <dbReference type="ARBA" id="ARBA00023136"/>
    </source>
</evidence>
<comment type="caution">
    <text evidence="8">The sequence shown here is derived from an EMBL/GenBank/DDBJ whole genome shotgun (WGS) entry which is preliminary data.</text>
</comment>
<feature type="transmembrane region" description="Helical" evidence="7">
    <location>
        <begin position="99"/>
        <end position="117"/>
    </location>
</feature>
<evidence type="ECO:0000256" key="7">
    <source>
        <dbReference type="SAM" id="Phobius"/>
    </source>
</evidence>
<feature type="transmembrane region" description="Helical" evidence="7">
    <location>
        <begin position="173"/>
        <end position="192"/>
    </location>
</feature>
<dbReference type="AlphaFoldDB" id="A0ABD5XIM4"/>